<sequence length="105" mass="11706">MKIMILSTANTLLEDIVAAKEAGYTSDFMYQDNKILCRENNIWYTAQELVLVEYCRHEGMNDPGDSSILFLIEASDTTKGCLSSAYGKDADSGLIEFVLSLPKKK</sequence>
<dbReference type="AlphaFoldDB" id="A0A3M0GNP7"/>
<evidence type="ECO:0000313" key="1">
    <source>
        <dbReference type="EMBL" id="RMB63283.1"/>
    </source>
</evidence>
<reference evidence="1 2" key="1">
    <citation type="submission" date="2018-10" db="EMBL/GenBank/DDBJ databases">
        <title>Dokdonia luteus sp. nov., isolated from sea water.</title>
        <authorList>
            <person name="Zhou L.Y."/>
            <person name="Du Z.J."/>
        </authorList>
    </citation>
    <scope>NUCLEOTIDE SEQUENCE [LARGE SCALE GENOMIC DNA]</scope>
    <source>
        <strain evidence="1 2">SH27</strain>
    </source>
</reference>
<keyword evidence="2" id="KW-1185">Reference proteome</keyword>
<dbReference type="EMBL" id="REFV01000002">
    <property type="protein sequence ID" value="RMB63283.1"/>
    <property type="molecule type" value="Genomic_DNA"/>
</dbReference>
<organism evidence="1 2">
    <name type="scientific">Dokdonia sinensis</name>
    <dbReference type="NCBI Taxonomy" id="2479847"/>
    <lineage>
        <taxon>Bacteria</taxon>
        <taxon>Pseudomonadati</taxon>
        <taxon>Bacteroidota</taxon>
        <taxon>Flavobacteriia</taxon>
        <taxon>Flavobacteriales</taxon>
        <taxon>Flavobacteriaceae</taxon>
        <taxon>Dokdonia</taxon>
    </lineage>
</organism>
<evidence type="ECO:0000313" key="2">
    <source>
        <dbReference type="Proteomes" id="UP000281985"/>
    </source>
</evidence>
<protein>
    <submittedName>
        <fullName evidence="1">Phosphoribosylpyrophosphate synthetase</fullName>
    </submittedName>
</protein>
<comment type="caution">
    <text evidence="1">The sequence shown here is derived from an EMBL/GenBank/DDBJ whole genome shotgun (WGS) entry which is preliminary data.</text>
</comment>
<accession>A0A3M0GNP7</accession>
<dbReference type="Proteomes" id="UP000281985">
    <property type="component" value="Unassembled WGS sequence"/>
</dbReference>
<gene>
    <name evidence="1" type="ORF">EAX61_02515</name>
</gene>
<proteinExistence type="predicted"/>
<name>A0A3M0GNP7_9FLAO</name>